<evidence type="ECO:0000313" key="7">
    <source>
        <dbReference type="EMBL" id="GAC67616.1"/>
    </source>
</evidence>
<dbReference type="PANTHER" id="PTHR43149:SF1">
    <property type="entry name" value="DELTA(3,5)-DELTA(2,4)-DIENOYL-COA ISOMERASE, MITOCHONDRIAL"/>
    <property type="match status" value="1"/>
</dbReference>
<dbReference type="Gene3D" id="3.90.226.10">
    <property type="entry name" value="2-enoyl-CoA Hydratase, Chain A, domain 1"/>
    <property type="match status" value="1"/>
</dbReference>
<accession>M0QH24</accession>
<evidence type="ECO:0000256" key="1">
    <source>
        <dbReference type="ARBA" id="ARBA00002994"/>
    </source>
</evidence>
<dbReference type="SUPFAM" id="SSF52096">
    <property type="entry name" value="ClpP/crotonase"/>
    <property type="match status" value="1"/>
</dbReference>
<comment type="function">
    <text evidence="1">Could possibly oxidize fatty acids using specific components.</text>
</comment>
<protein>
    <submittedName>
        <fullName evidence="7">Putative enoyl-CoA hydratase</fullName>
    </submittedName>
</protein>
<dbReference type="OrthoDB" id="8452484at2"/>
<dbReference type="GO" id="GO:0016853">
    <property type="term" value="F:isomerase activity"/>
    <property type="evidence" value="ECO:0007669"/>
    <property type="project" value="InterPro"/>
</dbReference>
<comment type="caution">
    <text evidence="7">The sequence shown here is derived from an EMBL/GenBank/DDBJ whole genome shotgun (WGS) entry which is preliminary data.</text>
</comment>
<gene>
    <name evidence="7" type="ORF">GS4_08_02010</name>
</gene>
<dbReference type="Proteomes" id="UP000011666">
    <property type="component" value="Unassembled WGS sequence"/>
</dbReference>
<dbReference type="PROSITE" id="PS00166">
    <property type="entry name" value="ENOYL_COA_HYDRATASE"/>
    <property type="match status" value="1"/>
</dbReference>
<keyword evidence="3" id="KW-0276">Fatty acid metabolism</keyword>
<dbReference type="CDD" id="cd06558">
    <property type="entry name" value="crotonase-like"/>
    <property type="match status" value="1"/>
</dbReference>
<evidence type="ECO:0000256" key="4">
    <source>
        <dbReference type="ARBA" id="ARBA00023709"/>
    </source>
</evidence>
<dbReference type="InterPro" id="IPR018376">
    <property type="entry name" value="Enoyl-CoA_hyd/isom_CS"/>
</dbReference>
<evidence type="ECO:0000313" key="8">
    <source>
        <dbReference type="Proteomes" id="UP000011666"/>
    </source>
</evidence>
<comment type="catalytic activity">
    <reaction evidence="4">
        <text>a (3S)-3-hydroxyacyl-CoA = a (2E)-enoyl-CoA + H2O</text>
        <dbReference type="Rhea" id="RHEA:16105"/>
        <dbReference type="ChEBI" id="CHEBI:15377"/>
        <dbReference type="ChEBI" id="CHEBI:57318"/>
        <dbReference type="ChEBI" id="CHEBI:58856"/>
        <dbReference type="EC" id="4.2.1.17"/>
    </reaction>
</comment>
<reference evidence="7 8" key="1">
    <citation type="submission" date="2013-01" db="EMBL/GenBank/DDBJ databases">
        <title>Whole genome shotgun sequence of Gordonia soli NBRC 108243.</title>
        <authorList>
            <person name="Isaki-Nakamura S."/>
            <person name="Hosoyama A."/>
            <person name="Tsuchikane K."/>
            <person name="Ando Y."/>
            <person name="Baba S."/>
            <person name="Ohji S."/>
            <person name="Hamada M."/>
            <person name="Tamura T."/>
            <person name="Yamazoe A."/>
            <person name="Yamazaki S."/>
            <person name="Fujita N."/>
        </authorList>
    </citation>
    <scope>NUCLEOTIDE SEQUENCE [LARGE SCALE GENOMIC DNA]</scope>
    <source>
        <strain evidence="7 8">NBRC 108243</strain>
    </source>
</reference>
<dbReference type="EMBL" id="BANX01000008">
    <property type="protein sequence ID" value="GAC67616.1"/>
    <property type="molecule type" value="Genomic_DNA"/>
</dbReference>
<dbReference type="GO" id="GO:0006631">
    <property type="term" value="P:fatty acid metabolic process"/>
    <property type="evidence" value="ECO:0007669"/>
    <property type="project" value="UniProtKB-KW"/>
</dbReference>
<evidence type="ECO:0000256" key="2">
    <source>
        <dbReference type="ARBA" id="ARBA00005254"/>
    </source>
</evidence>
<dbReference type="InterPro" id="IPR045002">
    <property type="entry name" value="Ech1-like"/>
</dbReference>
<dbReference type="InterPro" id="IPR029045">
    <property type="entry name" value="ClpP/crotonase-like_dom_sf"/>
</dbReference>
<evidence type="ECO:0000256" key="5">
    <source>
        <dbReference type="ARBA" id="ARBA00023717"/>
    </source>
</evidence>
<dbReference type="AlphaFoldDB" id="M0QH24"/>
<sequence length="265" mass="28701">MTDRVRLDVRDGVAQVTLARPDKLNAIDFAMLDALSRLPSDIAGDKEIRAVVLRGDGDAFCTGLDFASVGKEPRRAVTGLAKLPIQTTNLFQKACWAWRELPVPVLAVLHGHCYGGGLQLALAADFRVATPDCQMSIMEGKFGLIPDMTGSVTLRELIPMDLAKYLTMTAEVFDGSRALEYGLVTDIADDPFAAAETMVAKLVDRSPDSLAATKKLFHETWTASPRSAFWTETVLQARLVTGKNHKIARTGGGRSGLSWVPRSLG</sequence>
<proteinExistence type="inferred from homology"/>
<dbReference type="PANTHER" id="PTHR43149">
    <property type="entry name" value="ENOYL-COA HYDRATASE"/>
    <property type="match status" value="1"/>
</dbReference>
<dbReference type="eggNOG" id="COG1024">
    <property type="taxonomic scope" value="Bacteria"/>
</dbReference>
<dbReference type="GO" id="GO:0004300">
    <property type="term" value="F:enoyl-CoA hydratase activity"/>
    <property type="evidence" value="ECO:0007669"/>
    <property type="project" value="UniProtKB-EC"/>
</dbReference>
<evidence type="ECO:0000256" key="3">
    <source>
        <dbReference type="ARBA" id="ARBA00022832"/>
    </source>
</evidence>
<dbReference type="RefSeq" id="WP_007618983.1">
    <property type="nucleotide sequence ID" value="NZ_BANX01000008.1"/>
</dbReference>
<comment type="similarity">
    <text evidence="2 6">Belongs to the enoyl-CoA hydratase/isomerase family.</text>
</comment>
<keyword evidence="3" id="KW-0443">Lipid metabolism</keyword>
<organism evidence="7 8">
    <name type="scientific">Gordonia soli NBRC 108243</name>
    <dbReference type="NCBI Taxonomy" id="1223545"/>
    <lineage>
        <taxon>Bacteria</taxon>
        <taxon>Bacillati</taxon>
        <taxon>Actinomycetota</taxon>
        <taxon>Actinomycetes</taxon>
        <taxon>Mycobacteriales</taxon>
        <taxon>Gordoniaceae</taxon>
        <taxon>Gordonia</taxon>
    </lineage>
</organism>
<dbReference type="NCBIfam" id="NF005699">
    <property type="entry name" value="PRK07509.1"/>
    <property type="match status" value="1"/>
</dbReference>
<dbReference type="InterPro" id="IPR001753">
    <property type="entry name" value="Enoyl-CoA_hydra/iso"/>
</dbReference>
<evidence type="ECO:0000256" key="6">
    <source>
        <dbReference type="RuleBase" id="RU003707"/>
    </source>
</evidence>
<dbReference type="STRING" id="1223545.GS4_08_02010"/>
<keyword evidence="8" id="KW-1185">Reference proteome</keyword>
<name>M0QH24_9ACTN</name>
<dbReference type="Pfam" id="PF00378">
    <property type="entry name" value="ECH_1"/>
    <property type="match status" value="1"/>
</dbReference>
<comment type="catalytic activity">
    <reaction evidence="5">
        <text>a 4-saturated-(3S)-3-hydroxyacyl-CoA = a (3E)-enoyl-CoA + H2O</text>
        <dbReference type="Rhea" id="RHEA:20724"/>
        <dbReference type="ChEBI" id="CHEBI:15377"/>
        <dbReference type="ChEBI" id="CHEBI:58521"/>
        <dbReference type="ChEBI" id="CHEBI:137480"/>
        <dbReference type="EC" id="4.2.1.17"/>
    </reaction>
</comment>